<feature type="non-terminal residue" evidence="1">
    <location>
        <position position="102"/>
    </location>
</feature>
<accession>A0AA38L2I7</accession>
<protein>
    <submittedName>
        <fullName evidence="1">Uncharacterized protein</fullName>
    </submittedName>
</protein>
<keyword evidence="2" id="KW-1185">Reference proteome</keyword>
<organism evidence="1 2">
    <name type="scientific">Taxus chinensis</name>
    <name type="common">Chinese yew</name>
    <name type="synonym">Taxus wallichiana var. chinensis</name>
    <dbReference type="NCBI Taxonomy" id="29808"/>
    <lineage>
        <taxon>Eukaryota</taxon>
        <taxon>Viridiplantae</taxon>
        <taxon>Streptophyta</taxon>
        <taxon>Embryophyta</taxon>
        <taxon>Tracheophyta</taxon>
        <taxon>Spermatophyta</taxon>
        <taxon>Pinopsida</taxon>
        <taxon>Pinidae</taxon>
        <taxon>Conifers II</taxon>
        <taxon>Cupressales</taxon>
        <taxon>Taxaceae</taxon>
        <taxon>Taxus</taxon>
    </lineage>
</organism>
<dbReference type="PANTHER" id="PTHR37391">
    <property type="entry name" value="E3 UBIQUITIN-PROTEIN LIGASE"/>
    <property type="match status" value="1"/>
</dbReference>
<comment type="caution">
    <text evidence="1">The sequence shown here is derived from an EMBL/GenBank/DDBJ whole genome shotgun (WGS) entry which is preliminary data.</text>
</comment>
<dbReference type="Proteomes" id="UP000824469">
    <property type="component" value="Unassembled WGS sequence"/>
</dbReference>
<gene>
    <name evidence="1" type="ORF">KI387_036288</name>
</gene>
<evidence type="ECO:0000313" key="2">
    <source>
        <dbReference type="Proteomes" id="UP000824469"/>
    </source>
</evidence>
<dbReference type="PANTHER" id="PTHR37391:SF2">
    <property type="entry name" value="E3 UBIQUITIN-PROTEIN LIGASE"/>
    <property type="match status" value="1"/>
</dbReference>
<evidence type="ECO:0000313" key="1">
    <source>
        <dbReference type="EMBL" id="KAH9308377.1"/>
    </source>
</evidence>
<sequence>MAPGEKTHENSQTLLVKSCELNPFAREPHVVLAQIYISFPRKYEEGEKEAESALNLMLEWGTNWEKRMSWEGWIAWTRVLVMKAKEKSWPHTSWGILNLGLL</sequence>
<dbReference type="EMBL" id="JAHRHJ020000007">
    <property type="protein sequence ID" value="KAH9308377.1"/>
    <property type="molecule type" value="Genomic_DNA"/>
</dbReference>
<name>A0AA38L2I7_TAXCH</name>
<reference evidence="1 2" key="1">
    <citation type="journal article" date="2021" name="Nat. Plants">
        <title>The Taxus genome provides insights into paclitaxel biosynthesis.</title>
        <authorList>
            <person name="Xiong X."/>
            <person name="Gou J."/>
            <person name="Liao Q."/>
            <person name="Li Y."/>
            <person name="Zhou Q."/>
            <person name="Bi G."/>
            <person name="Li C."/>
            <person name="Du R."/>
            <person name="Wang X."/>
            <person name="Sun T."/>
            <person name="Guo L."/>
            <person name="Liang H."/>
            <person name="Lu P."/>
            <person name="Wu Y."/>
            <person name="Zhang Z."/>
            <person name="Ro D.K."/>
            <person name="Shang Y."/>
            <person name="Huang S."/>
            <person name="Yan J."/>
        </authorList>
    </citation>
    <scope>NUCLEOTIDE SEQUENCE [LARGE SCALE GENOMIC DNA]</scope>
    <source>
        <strain evidence="1">Ta-2019</strain>
    </source>
</reference>
<proteinExistence type="predicted"/>
<dbReference type="AlphaFoldDB" id="A0AA38L2I7"/>